<evidence type="ECO:0000313" key="3">
    <source>
        <dbReference type="EMBL" id="PWJ96656.1"/>
    </source>
</evidence>
<evidence type="ECO:0000256" key="1">
    <source>
        <dbReference type="ARBA" id="ARBA00023004"/>
    </source>
</evidence>
<reference evidence="3 4" key="1">
    <citation type="submission" date="2018-05" db="EMBL/GenBank/DDBJ databases">
        <title>Genomic Encyclopedia of Type Strains, Phase IV (KMG-IV): sequencing the most valuable type-strain genomes for metagenomic binning, comparative biology and taxonomic classification.</title>
        <authorList>
            <person name="Goeker M."/>
        </authorList>
    </citation>
    <scope>NUCLEOTIDE SEQUENCE [LARGE SCALE GENOMIC DNA]</scope>
    <source>
        <strain evidence="3 4">DSM 24906</strain>
    </source>
</reference>
<keyword evidence="4" id="KW-1185">Reference proteome</keyword>
<proteinExistence type="predicted"/>
<dbReference type="Gene3D" id="2.30.30.90">
    <property type="match status" value="1"/>
</dbReference>
<dbReference type="InterPro" id="IPR053184">
    <property type="entry name" value="FeoA-like"/>
</dbReference>
<evidence type="ECO:0000259" key="2">
    <source>
        <dbReference type="SMART" id="SM00899"/>
    </source>
</evidence>
<protein>
    <submittedName>
        <fullName evidence="3">Ferrous iron transport protein A</fullName>
    </submittedName>
</protein>
<gene>
    <name evidence="3" type="ORF">C7380_101230</name>
</gene>
<organism evidence="3 4">
    <name type="scientific">Oceanotoga teriensis</name>
    <dbReference type="NCBI Taxonomy" id="515440"/>
    <lineage>
        <taxon>Bacteria</taxon>
        <taxon>Thermotogati</taxon>
        <taxon>Thermotogota</taxon>
        <taxon>Thermotogae</taxon>
        <taxon>Petrotogales</taxon>
        <taxon>Petrotogaceae</taxon>
        <taxon>Oceanotoga</taxon>
    </lineage>
</organism>
<comment type="caution">
    <text evidence="3">The sequence shown here is derived from an EMBL/GenBank/DDBJ whole genome shotgun (WGS) entry which is preliminary data.</text>
</comment>
<dbReference type="GO" id="GO:0046914">
    <property type="term" value="F:transition metal ion binding"/>
    <property type="evidence" value="ECO:0007669"/>
    <property type="project" value="InterPro"/>
</dbReference>
<dbReference type="SMART" id="SM00899">
    <property type="entry name" value="FeoA"/>
    <property type="match status" value="1"/>
</dbReference>
<dbReference type="RefSeq" id="WP_109603643.1">
    <property type="nucleotide sequence ID" value="NZ_JAMHJO010000001.1"/>
</dbReference>
<dbReference type="SUPFAM" id="SSF50037">
    <property type="entry name" value="C-terminal domain of transcriptional repressors"/>
    <property type="match status" value="1"/>
</dbReference>
<dbReference type="PANTHER" id="PTHR43151:SF1">
    <property type="entry name" value="SSR2333 PROTEIN"/>
    <property type="match status" value="1"/>
</dbReference>
<dbReference type="InterPro" id="IPR008988">
    <property type="entry name" value="Transcriptional_repressor_C"/>
</dbReference>
<dbReference type="EMBL" id="QGGI01000001">
    <property type="protein sequence ID" value="PWJ96656.1"/>
    <property type="molecule type" value="Genomic_DNA"/>
</dbReference>
<dbReference type="AlphaFoldDB" id="A0AA45C999"/>
<dbReference type="Pfam" id="PF04023">
    <property type="entry name" value="FeoA"/>
    <property type="match status" value="1"/>
</dbReference>
<accession>A0AA45C999</accession>
<dbReference type="PANTHER" id="PTHR43151">
    <property type="entry name" value="FEOA FAMILY PROTEIN"/>
    <property type="match status" value="1"/>
</dbReference>
<keyword evidence="1" id="KW-0408">Iron</keyword>
<dbReference type="Proteomes" id="UP000245921">
    <property type="component" value="Unassembled WGS sequence"/>
</dbReference>
<dbReference type="InterPro" id="IPR038157">
    <property type="entry name" value="FeoA_core_dom"/>
</dbReference>
<evidence type="ECO:0000313" key="4">
    <source>
        <dbReference type="Proteomes" id="UP000245921"/>
    </source>
</evidence>
<sequence length="72" mass="7899">MPLVFANIGNFIVEKISSGLMMKRRLAKMGIMEGKNIEVLSGNFGGPIIILVDGSRYGIGQNMAKRIFVKNI</sequence>
<feature type="domain" description="Ferrous iron transporter FeoA-like" evidence="2">
    <location>
        <begin position="1"/>
        <end position="71"/>
    </location>
</feature>
<dbReference type="InterPro" id="IPR007167">
    <property type="entry name" value="Fe-transptr_FeoA-like"/>
</dbReference>
<name>A0AA45C999_9BACT</name>